<name>A0A917JRV8_9GAMM</name>
<dbReference type="PANTHER" id="PTHR44196:SF1">
    <property type="entry name" value="DEHYDROGENASE_REDUCTASE SDR FAMILY MEMBER 7B"/>
    <property type="match status" value="1"/>
</dbReference>
<dbReference type="InterPro" id="IPR002347">
    <property type="entry name" value="SDR_fam"/>
</dbReference>
<dbReference type="GO" id="GO:0016020">
    <property type="term" value="C:membrane"/>
    <property type="evidence" value="ECO:0007669"/>
    <property type="project" value="TreeGrafter"/>
</dbReference>
<feature type="domain" description="Ketoreductase" evidence="4">
    <location>
        <begin position="24"/>
        <end position="208"/>
    </location>
</feature>
<dbReference type="Pfam" id="PF00106">
    <property type="entry name" value="adh_short"/>
    <property type="match status" value="1"/>
</dbReference>
<dbReference type="AlphaFoldDB" id="A0A917JRV8"/>
<dbReference type="InterPro" id="IPR036291">
    <property type="entry name" value="NAD(P)-bd_dom_sf"/>
</dbReference>
<comment type="caution">
    <text evidence="5">The sequence shown here is derived from an EMBL/GenBank/DDBJ whole genome shotgun (WGS) entry which is preliminary data.</text>
</comment>
<evidence type="ECO:0000256" key="2">
    <source>
        <dbReference type="ARBA" id="ARBA00023002"/>
    </source>
</evidence>
<dbReference type="InterPro" id="IPR020904">
    <property type="entry name" value="Sc_DH/Rdtase_CS"/>
</dbReference>
<sequence>MNVRDLSYLVTCLKASAVNSIQNKVVILTGASEGIGRALALELAQLGCRLVITARNLARLESLATELEALGAEVVVEPGDISVQQDCQRIVATALAQFGHIDIVINNAGMTMWTRFDQLSNLDVLDDVMRVNYLGPAYLTHAALPHLKQSQGQIVVVASVAGLTGVPTRSGYSASKHAVMGFFDSLRIELADDNIAVTMLCPDFVLSEIHKRALDGEGKPLGQSPMQESKIMTAAQCAQQMLPAIIHRERQLITSTRGRLGRWLKLFAPQLIDKIARKAIQSGH</sequence>
<keyword evidence="6" id="KW-1185">Reference proteome</keyword>
<dbReference type="GO" id="GO:0016491">
    <property type="term" value="F:oxidoreductase activity"/>
    <property type="evidence" value="ECO:0007669"/>
    <property type="project" value="UniProtKB-KW"/>
</dbReference>
<protein>
    <submittedName>
        <fullName evidence="5">Short chain dehydrogenase</fullName>
    </submittedName>
</protein>
<evidence type="ECO:0000313" key="6">
    <source>
        <dbReference type="Proteomes" id="UP000613743"/>
    </source>
</evidence>
<dbReference type="Proteomes" id="UP000613743">
    <property type="component" value="Unassembled WGS sequence"/>
</dbReference>
<keyword evidence="2" id="KW-0560">Oxidoreductase</keyword>
<reference evidence="5" key="2">
    <citation type="submission" date="2020-09" db="EMBL/GenBank/DDBJ databases">
        <authorList>
            <person name="Sun Q."/>
            <person name="Ohkuma M."/>
        </authorList>
    </citation>
    <scope>NUCLEOTIDE SEQUENCE</scope>
    <source>
        <strain evidence="5">JCM 30804</strain>
    </source>
</reference>
<evidence type="ECO:0000313" key="5">
    <source>
        <dbReference type="EMBL" id="GGI80716.1"/>
    </source>
</evidence>
<dbReference type="CDD" id="cd05332">
    <property type="entry name" value="11beta-HSD1_like_SDR_c"/>
    <property type="match status" value="1"/>
</dbReference>
<evidence type="ECO:0000256" key="3">
    <source>
        <dbReference type="RuleBase" id="RU000363"/>
    </source>
</evidence>
<accession>A0A917JRV8</accession>
<evidence type="ECO:0000259" key="4">
    <source>
        <dbReference type="SMART" id="SM00822"/>
    </source>
</evidence>
<dbReference type="EMBL" id="BMPZ01000003">
    <property type="protein sequence ID" value="GGI80716.1"/>
    <property type="molecule type" value="Genomic_DNA"/>
</dbReference>
<dbReference type="PRINTS" id="PR00080">
    <property type="entry name" value="SDRFAMILY"/>
</dbReference>
<dbReference type="Gene3D" id="3.40.50.720">
    <property type="entry name" value="NAD(P)-binding Rossmann-like Domain"/>
    <property type="match status" value="1"/>
</dbReference>
<proteinExistence type="inferred from homology"/>
<dbReference type="PROSITE" id="PS00061">
    <property type="entry name" value="ADH_SHORT"/>
    <property type="match status" value="1"/>
</dbReference>
<dbReference type="SMART" id="SM00822">
    <property type="entry name" value="PKS_KR"/>
    <property type="match status" value="1"/>
</dbReference>
<dbReference type="NCBIfam" id="NF004825">
    <property type="entry name" value="PRK06181.1"/>
    <property type="match status" value="1"/>
</dbReference>
<organism evidence="5 6">
    <name type="scientific">Shewanella gelidii</name>
    <dbReference type="NCBI Taxonomy" id="1642821"/>
    <lineage>
        <taxon>Bacteria</taxon>
        <taxon>Pseudomonadati</taxon>
        <taxon>Pseudomonadota</taxon>
        <taxon>Gammaproteobacteria</taxon>
        <taxon>Alteromonadales</taxon>
        <taxon>Shewanellaceae</taxon>
        <taxon>Shewanella</taxon>
    </lineage>
</organism>
<dbReference type="PANTHER" id="PTHR44196">
    <property type="entry name" value="DEHYDROGENASE/REDUCTASE SDR FAMILY MEMBER 7B"/>
    <property type="match status" value="1"/>
</dbReference>
<dbReference type="SUPFAM" id="SSF51735">
    <property type="entry name" value="NAD(P)-binding Rossmann-fold domains"/>
    <property type="match status" value="1"/>
</dbReference>
<comment type="similarity">
    <text evidence="1 3">Belongs to the short-chain dehydrogenases/reductases (SDR) family.</text>
</comment>
<reference evidence="5" key="1">
    <citation type="journal article" date="2014" name="Int. J. Syst. Evol. Microbiol.">
        <title>Complete genome sequence of Corynebacterium casei LMG S-19264T (=DSM 44701T), isolated from a smear-ripened cheese.</title>
        <authorList>
            <consortium name="US DOE Joint Genome Institute (JGI-PGF)"/>
            <person name="Walter F."/>
            <person name="Albersmeier A."/>
            <person name="Kalinowski J."/>
            <person name="Ruckert C."/>
        </authorList>
    </citation>
    <scope>NUCLEOTIDE SEQUENCE</scope>
    <source>
        <strain evidence="5">JCM 30804</strain>
    </source>
</reference>
<gene>
    <name evidence="5" type="ORF">GCM10009332_17560</name>
</gene>
<dbReference type="PRINTS" id="PR00081">
    <property type="entry name" value="GDHRDH"/>
</dbReference>
<dbReference type="InterPro" id="IPR057326">
    <property type="entry name" value="KR_dom"/>
</dbReference>
<evidence type="ECO:0000256" key="1">
    <source>
        <dbReference type="ARBA" id="ARBA00006484"/>
    </source>
</evidence>